<evidence type="ECO:0000256" key="1">
    <source>
        <dbReference type="ARBA" id="ARBA00022884"/>
    </source>
</evidence>
<feature type="zinc finger region" description="C4-type" evidence="4">
    <location>
        <begin position="38"/>
        <end position="59"/>
    </location>
</feature>
<dbReference type="InterPro" id="IPR011331">
    <property type="entry name" value="Ribosomal_eL37/eL43"/>
</dbReference>
<dbReference type="GO" id="GO:0006412">
    <property type="term" value="P:translation"/>
    <property type="evidence" value="ECO:0007669"/>
    <property type="project" value="UniProtKB-UniRule"/>
</dbReference>
<evidence type="ECO:0000256" key="3">
    <source>
        <dbReference type="ARBA" id="ARBA00023274"/>
    </source>
</evidence>
<dbReference type="InterPro" id="IPR050522">
    <property type="entry name" value="Ribosomal_protein_eL43"/>
</dbReference>
<evidence type="ECO:0000313" key="5">
    <source>
        <dbReference type="EMBL" id="HEH34755.1"/>
    </source>
</evidence>
<accession>A0A7J2TGS9</accession>
<keyword evidence="4" id="KW-0862">Zinc</keyword>
<keyword evidence="4" id="KW-0479">Metal-binding</keyword>
<feature type="binding site" evidence="4">
    <location>
        <position position="38"/>
    </location>
    <ligand>
        <name>Zn(2+)</name>
        <dbReference type="ChEBI" id="CHEBI:29105"/>
    </ligand>
</feature>
<dbReference type="PANTHER" id="PTHR48129:SF1">
    <property type="entry name" value="LARGE RIBOSOMAL SUBUNIT PROTEIN EL43"/>
    <property type="match status" value="1"/>
</dbReference>
<dbReference type="GO" id="GO:0008270">
    <property type="term" value="F:zinc ion binding"/>
    <property type="evidence" value="ECO:0007669"/>
    <property type="project" value="UniProtKB-UniRule"/>
</dbReference>
<dbReference type="Pfam" id="PF01780">
    <property type="entry name" value="Ribosomal_L37ae"/>
    <property type="match status" value="1"/>
</dbReference>
<feature type="binding site" evidence="4">
    <location>
        <position position="41"/>
    </location>
    <ligand>
        <name>Zn(2+)</name>
        <dbReference type="ChEBI" id="CHEBI:29105"/>
    </ligand>
</feature>
<dbReference type="GO" id="GO:0070180">
    <property type="term" value="F:large ribosomal subunit rRNA binding"/>
    <property type="evidence" value="ECO:0007669"/>
    <property type="project" value="UniProtKB-UniRule"/>
</dbReference>
<dbReference type="EMBL" id="DSLA01000020">
    <property type="protein sequence ID" value="HEH34755.1"/>
    <property type="molecule type" value="Genomic_DNA"/>
</dbReference>
<dbReference type="NCBIfam" id="TIGR00280">
    <property type="entry name" value="eL43_euk_arch"/>
    <property type="match status" value="1"/>
</dbReference>
<protein>
    <recommendedName>
        <fullName evidence="4">Large ribosomal subunit protein eL43</fullName>
    </recommendedName>
</protein>
<feature type="binding site" evidence="4">
    <location>
        <position position="59"/>
    </location>
    <ligand>
        <name>Zn(2+)</name>
        <dbReference type="ChEBI" id="CHEBI:29105"/>
    </ligand>
</feature>
<dbReference type="InterPro" id="IPR002674">
    <property type="entry name" value="Ribosomal_eL43"/>
</dbReference>
<dbReference type="SUPFAM" id="SSF57829">
    <property type="entry name" value="Zn-binding ribosomal proteins"/>
    <property type="match status" value="1"/>
</dbReference>
<gene>
    <name evidence="5" type="primary">rpl37A</name>
    <name evidence="4" type="synonym">rpl37ae</name>
    <name evidence="5" type="ORF">ENP88_01080</name>
</gene>
<sequence>MARKKKVRQAAKFRAGFGLSVRRKWLEIDIPQRQKYVCKKCGKIAVKRTGTAIWQCRSCGYKFAGGCYLPSTTAVKMFEKGL</sequence>
<dbReference type="GO" id="GO:0005840">
    <property type="term" value="C:ribosome"/>
    <property type="evidence" value="ECO:0007669"/>
    <property type="project" value="UniProtKB-KW"/>
</dbReference>
<comment type="similarity">
    <text evidence="4">Belongs to the eukaryotic ribosomal protein eL43 family. Putative zinc-binding subfamily.</text>
</comment>
<evidence type="ECO:0000256" key="4">
    <source>
        <dbReference type="HAMAP-Rule" id="MF_00327"/>
    </source>
</evidence>
<evidence type="ECO:0000256" key="2">
    <source>
        <dbReference type="ARBA" id="ARBA00022980"/>
    </source>
</evidence>
<comment type="cofactor">
    <cofactor evidence="4">
        <name>Zn(2+)</name>
        <dbReference type="ChEBI" id="CHEBI:29105"/>
    </cofactor>
    <text evidence="4">Binds 1 zinc ion per subunit.</text>
</comment>
<dbReference type="Gene3D" id="2.20.25.30">
    <property type="match status" value="1"/>
</dbReference>
<dbReference type="NCBIfam" id="NF003058">
    <property type="entry name" value="PRK03976.1"/>
    <property type="match status" value="1"/>
</dbReference>
<keyword evidence="4" id="KW-0699">rRNA-binding</keyword>
<keyword evidence="3 4" id="KW-0687">Ribonucleoprotein</keyword>
<dbReference type="PANTHER" id="PTHR48129">
    <property type="entry name" value="60S RIBOSOMAL PROTEIN L37A"/>
    <property type="match status" value="1"/>
</dbReference>
<comment type="subunit">
    <text evidence="4">Part of the 50S ribosomal subunit.</text>
</comment>
<keyword evidence="1 4" id="KW-0694">RNA-binding</keyword>
<proteinExistence type="inferred from homology"/>
<feature type="binding site" evidence="4">
    <location>
        <position position="56"/>
    </location>
    <ligand>
        <name>Zn(2+)</name>
        <dbReference type="ChEBI" id="CHEBI:29105"/>
    </ligand>
</feature>
<dbReference type="InterPro" id="IPR011332">
    <property type="entry name" value="Ribosomal_zn-bd"/>
</dbReference>
<comment type="caution">
    <text evidence="5">The sequence shown here is derived from an EMBL/GenBank/DDBJ whole genome shotgun (WGS) entry which is preliminary data.</text>
</comment>
<comment type="function">
    <text evidence="4">Binds to the 23S rRNA.</text>
</comment>
<dbReference type="GO" id="GO:1990904">
    <property type="term" value="C:ribonucleoprotein complex"/>
    <property type="evidence" value="ECO:0007669"/>
    <property type="project" value="UniProtKB-KW"/>
</dbReference>
<dbReference type="HAMAP" id="MF_00327">
    <property type="entry name" value="Ribosomal_eL43"/>
    <property type="match status" value="1"/>
</dbReference>
<dbReference type="AlphaFoldDB" id="A0A7J2TGS9"/>
<keyword evidence="2 4" id="KW-0689">Ribosomal protein</keyword>
<dbReference type="GO" id="GO:0003735">
    <property type="term" value="F:structural constituent of ribosome"/>
    <property type="evidence" value="ECO:0007669"/>
    <property type="project" value="InterPro"/>
</dbReference>
<reference evidence="5" key="1">
    <citation type="journal article" date="2020" name="mSystems">
        <title>Genome- and Community-Level Interaction Insights into Carbon Utilization and Element Cycling Functions of Hydrothermarchaeota in Hydrothermal Sediment.</title>
        <authorList>
            <person name="Zhou Z."/>
            <person name="Liu Y."/>
            <person name="Xu W."/>
            <person name="Pan J."/>
            <person name="Luo Z.H."/>
            <person name="Li M."/>
        </authorList>
    </citation>
    <scope>NUCLEOTIDE SEQUENCE [LARGE SCALE GENOMIC DNA]</scope>
    <source>
        <strain evidence="5">SpSt-26</strain>
    </source>
</reference>
<keyword evidence="4" id="KW-0863">Zinc-finger</keyword>
<name>A0A7J2TGS9_ARCFL</name>
<organism evidence="5">
    <name type="scientific">Archaeoglobus fulgidus</name>
    <dbReference type="NCBI Taxonomy" id="2234"/>
    <lineage>
        <taxon>Archaea</taxon>
        <taxon>Methanobacteriati</taxon>
        <taxon>Methanobacteriota</taxon>
        <taxon>Archaeoglobi</taxon>
        <taxon>Archaeoglobales</taxon>
        <taxon>Archaeoglobaceae</taxon>
        <taxon>Archaeoglobus</taxon>
    </lineage>
</organism>